<reference evidence="10 11" key="1">
    <citation type="submission" date="2020-02" db="EMBL/GenBank/DDBJ databases">
        <title>Complete genome sequence of the novel Campylobacter species Candidatus Campylobacter infans.</title>
        <authorList>
            <person name="Duim B."/>
            <person name="Zomer A."/>
            <person name="van der Graaf L."/>
            <person name="Wagenaar J."/>
        </authorList>
    </citation>
    <scope>NUCLEOTIDE SEQUENCE [LARGE SCALE GENOMIC DNA]</scope>
    <source>
        <strain evidence="10 11">19S00001</strain>
    </source>
</reference>
<dbReference type="RefSeq" id="WP_179975266.1">
    <property type="nucleotide sequence ID" value="NZ_CP049075.1"/>
</dbReference>
<comment type="pathway">
    <text evidence="1 8">Amino-acid biosynthesis; L-tryptophan biosynthesis; L-tryptophan from chorismate: step 5/5.</text>
</comment>
<proteinExistence type="inferred from homology"/>
<feature type="active site" description="Proton acceptor" evidence="8">
    <location>
        <position position="54"/>
    </location>
</feature>
<dbReference type="InterPro" id="IPR018204">
    <property type="entry name" value="Trp_synthase_alpha_AS"/>
</dbReference>
<gene>
    <name evidence="8 10" type="primary">trpA</name>
    <name evidence="10" type="ORF">CINF_1740</name>
</gene>
<dbReference type="NCBIfam" id="TIGR00262">
    <property type="entry name" value="trpA"/>
    <property type="match status" value="1"/>
</dbReference>
<dbReference type="KEGG" id="cinf:CINF_1740"/>
<evidence type="ECO:0000256" key="6">
    <source>
        <dbReference type="ARBA" id="ARBA00023239"/>
    </source>
</evidence>
<dbReference type="InterPro" id="IPR002028">
    <property type="entry name" value="Trp_synthase_suA"/>
</dbReference>
<sequence>MDKFKKAFENKANIGYIVAGYPSLEYSKNFINALDDSALDLLEIGIPYSDPLADGPVIAKAAFDACQNGVSTDSVFEMLKECKTSKCLVFLVYYNMIFAYGEDEFLLKCQECGISGLIVPDLPYEENKSLKNKCDKIGIALIALISVTSGHRAKKILKNTSGFVYMVSVLGVTGGEQSSQNSLRNLCSHIRKYSDLPIAVGFGLKNNADVKATKCYADGAIIGTQIVKASKDKSVSELNAFISELFA</sequence>
<evidence type="ECO:0000256" key="2">
    <source>
        <dbReference type="ARBA" id="ARBA00011270"/>
    </source>
</evidence>
<dbReference type="UniPathway" id="UPA00035">
    <property type="reaction ID" value="UER00044"/>
</dbReference>
<dbReference type="InterPro" id="IPR011060">
    <property type="entry name" value="RibuloseP-bd_barrel"/>
</dbReference>
<dbReference type="PANTHER" id="PTHR43406:SF1">
    <property type="entry name" value="TRYPTOPHAN SYNTHASE ALPHA CHAIN, CHLOROPLASTIC"/>
    <property type="match status" value="1"/>
</dbReference>
<protein>
    <recommendedName>
        <fullName evidence="8">Tryptophan synthase alpha chain</fullName>
        <ecNumber evidence="8">4.2.1.20</ecNumber>
    </recommendedName>
</protein>
<keyword evidence="4 8" id="KW-0822">Tryptophan biosynthesis</keyword>
<dbReference type="PANTHER" id="PTHR43406">
    <property type="entry name" value="TRYPTOPHAN SYNTHASE, ALPHA CHAIN"/>
    <property type="match status" value="1"/>
</dbReference>
<accession>A0A7H9CN93</accession>
<evidence type="ECO:0000256" key="9">
    <source>
        <dbReference type="RuleBase" id="RU003662"/>
    </source>
</evidence>
<dbReference type="Proteomes" id="UP000509414">
    <property type="component" value="Chromosome"/>
</dbReference>
<comment type="subunit">
    <text evidence="2 8">Tetramer of two alpha and two beta chains.</text>
</comment>
<dbReference type="HAMAP" id="MF_00131">
    <property type="entry name" value="Trp_synth_alpha"/>
    <property type="match status" value="1"/>
</dbReference>
<evidence type="ECO:0000256" key="7">
    <source>
        <dbReference type="ARBA" id="ARBA00049047"/>
    </source>
</evidence>
<organism evidence="10 11">
    <name type="scientific">Candidatus Campylobacter infans</name>
    <dbReference type="NCBI Taxonomy" id="2561898"/>
    <lineage>
        <taxon>Bacteria</taxon>
        <taxon>Pseudomonadati</taxon>
        <taxon>Campylobacterota</taxon>
        <taxon>Epsilonproteobacteria</taxon>
        <taxon>Campylobacterales</taxon>
        <taxon>Campylobacteraceae</taxon>
        <taxon>Campylobacter</taxon>
    </lineage>
</organism>
<name>A0A7H9CN93_9BACT</name>
<dbReference type="AlphaFoldDB" id="A0A7H9CN93"/>
<dbReference type="InterPro" id="IPR013785">
    <property type="entry name" value="Aldolase_TIM"/>
</dbReference>
<feature type="active site" description="Proton acceptor" evidence="8">
    <location>
        <position position="43"/>
    </location>
</feature>
<dbReference type="EMBL" id="CP049075">
    <property type="protein sequence ID" value="QLI06209.1"/>
    <property type="molecule type" value="Genomic_DNA"/>
</dbReference>
<comment type="similarity">
    <text evidence="8 9">Belongs to the TrpA family.</text>
</comment>
<keyword evidence="5 8" id="KW-0057">Aromatic amino acid biosynthesis</keyword>
<dbReference type="GO" id="GO:0005829">
    <property type="term" value="C:cytosol"/>
    <property type="evidence" value="ECO:0007669"/>
    <property type="project" value="TreeGrafter"/>
</dbReference>
<evidence type="ECO:0000256" key="3">
    <source>
        <dbReference type="ARBA" id="ARBA00022605"/>
    </source>
</evidence>
<keyword evidence="6 8" id="KW-0456">Lyase</keyword>
<dbReference type="CDD" id="cd04724">
    <property type="entry name" value="Tryptophan_synthase_alpha"/>
    <property type="match status" value="1"/>
</dbReference>
<dbReference type="Gene3D" id="3.20.20.70">
    <property type="entry name" value="Aldolase class I"/>
    <property type="match status" value="1"/>
</dbReference>
<evidence type="ECO:0000256" key="4">
    <source>
        <dbReference type="ARBA" id="ARBA00022822"/>
    </source>
</evidence>
<dbReference type="Pfam" id="PF00290">
    <property type="entry name" value="Trp_syntA"/>
    <property type="match status" value="1"/>
</dbReference>
<keyword evidence="3 8" id="KW-0028">Amino-acid biosynthesis</keyword>
<evidence type="ECO:0000256" key="5">
    <source>
        <dbReference type="ARBA" id="ARBA00023141"/>
    </source>
</evidence>
<comment type="catalytic activity">
    <reaction evidence="7 8">
        <text>(1S,2R)-1-C-(indol-3-yl)glycerol 3-phosphate + L-serine = D-glyceraldehyde 3-phosphate + L-tryptophan + H2O</text>
        <dbReference type="Rhea" id="RHEA:10532"/>
        <dbReference type="ChEBI" id="CHEBI:15377"/>
        <dbReference type="ChEBI" id="CHEBI:33384"/>
        <dbReference type="ChEBI" id="CHEBI:57912"/>
        <dbReference type="ChEBI" id="CHEBI:58866"/>
        <dbReference type="ChEBI" id="CHEBI:59776"/>
        <dbReference type="EC" id="4.2.1.20"/>
    </reaction>
</comment>
<evidence type="ECO:0000313" key="11">
    <source>
        <dbReference type="Proteomes" id="UP000509414"/>
    </source>
</evidence>
<dbReference type="PROSITE" id="PS00167">
    <property type="entry name" value="TRP_SYNTHASE_ALPHA"/>
    <property type="match status" value="1"/>
</dbReference>
<keyword evidence="11" id="KW-1185">Reference proteome</keyword>
<comment type="function">
    <text evidence="8">The alpha subunit is responsible for the aldol cleavage of indoleglycerol phosphate to indole and glyceraldehyde 3-phosphate.</text>
</comment>
<evidence type="ECO:0000256" key="1">
    <source>
        <dbReference type="ARBA" id="ARBA00004733"/>
    </source>
</evidence>
<dbReference type="GO" id="GO:0004834">
    <property type="term" value="F:tryptophan synthase activity"/>
    <property type="evidence" value="ECO:0007669"/>
    <property type="project" value="UniProtKB-UniRule"/>
</dbReference>
<evidence type="ECO:0000256" key="8">
    <source>
        <dbReference type="HAMAP-Rule" id="MF_00131"/>
    </source>
</evidence>
<dbReference type="EC" id="4.2.1.20" evidence="8"/>
<evidence type="ECO:0000313" key="10">
    <source>
        <dbReference type="EMBL" id="QLI06209.1"/>
    </source>
</evidence>
<dbReference type="SUPFAM" id="SSF51366">
    <property type="entry name" value="Ribulose-phoshate binding barrel"/>
    <property type="match status" value="1"/>
</dbReference>